<keyword evidence="2" id="KW-1185">Reference proteome</keyword>
<evidence type="ECO:0000313" key="1">
    <source>
        <dbReference type="EMBL" id="UOQ68920.1"/>
    </source>
</evidence>
<reference evidence="1" key="1">
    <citation type="submission" date="2022-04" db="EMBL/GenBank/DDBJ databases">
        <title>Hymenobacter sp. isolated from the air.</title>
        <authorList>
            <person name="Won M."/>
            <person name="Lee C.-M."/>
            <person name="Woen H.-Y."/>
            <person name="Kwon S.-W."/>
        </authorList>
    </citation>
    <scope>NUCLEOTIDE SEQUENCE</scope>
    <source>
        <strain evidence="1">5420S-77</strain>
        <plasmid evidence="1">unnamed2</plasmid>
    </source>
</reference>
<dbReference type="RefSeq" id="WP_245126587.1">
    <property type="nucleotide sequence ID" value="NZ_CP095063.1"/>
</dbReference>
<gene>
    <name evidence="1" type="ORF">MUN86_24760</name>
</gene>
<accession>A0ABY4GDD1</accession>
<organism evidence="1 2">
    <name type="scientific">Hymenobacter volaticus</name>
    <dbReference type="NCBI Taxonomy" id="2932254"/>
    <lineage>
        <taxon>Bacteria</taxon>
        <taxon>Pseudomonadati</taxon>
        <taxon>Bacteroidota</taxon>
        <taxon>Cytophagia</taxon>
        <taxon>Cytophagales</taxon>
        <taxon>Hymenobacteraceae</taxon>
        <taxon>Hymenobacter</taxon>
    </lineage>
</organism>
<name>A0ABY4GDD1_9BACT</name>
<dbReference type="EMBL" id="CP095063">
    <property type="protein sequence ID" value="UOQ68920.1"/>
    <property type="molecule type" value="Genomic_DNA"/>
</dbReference>
<proteinExistence type="predicted"/>
<keyword evidence="1" id="KW-0614">Plasmid</keyword>
<sequence>MQELRSPTNRVYLTIDTDHVNRWVAVNWQGYLTKESIQAGAMAYTQALAESGYGCVLNDTREVRGPWDHSLDWVINVWAPQAAAAGLQYFAMITTPDSFADESASAFYAQLTAFQAKVFDNMHDAQAWLGQHARAITPTTNHSQTKL</sequence>
<evidence type="ECO:0000313" key="2">
    <source>
        <dbReference type="Proteomes" id="UP000830401"/>
    </source>
</evidence>
<dbReference type="Proteomes" id="UP000830401">
    <property type="component" value="Plasmid unnamed2"/>
</dbReference>
<protein>
    <submittedName>
        <fullName evidence="1">STAS/SEC14 domain-containing protein</fullName>
    </submittedName>
</protein>
<geneLocation type="plasmid" evidence="1 2">
    <name>unnamed2</name>
</geneLocation>